<dbReference type="RefSeq" id="WP_420040842.1">
    <property type="nucleotide sequence ID" value="NZ_CP128986.1"/>
</dbReference>
<dbReference type="PANTHER" id="PTHR48467">
    <property type="entry name" value="GLUTAMATE SYNTHASE 1 [NADH], CHLOROPLASTIC-LIKE"/>
    <property type="match status" value="1"/>
</dbReference>
<keyword evidence="7" id="KW-0408">Iron</keyword>
<evidence type="ECO:0000256" key="5">
    <source>
        <dbReference type="ARBA" id="ARBA00022857"/>
    </source>
</evidence>
<dbReference type="InterPro" id="IPR036188">
    <property type="entry name" value="FAD/NAD-bd_sf"/>
</dbReference>
<sequence>MAHVITQSCCSDASCVAVCPVNCIHPTPEERGFGTSDILHIDPVACIDCGACADACPVDAIYPADRLGERDRVFIDVNASFYKDNPDISSGWSNVVYPEIPRLESGLRVAVVGTGPSGGYALQTLIGRTDAEATMIDRLPTPGGLVRAGVAPDHPGTKGVLKTFDLLYRHPRTTMVGGVDVGDGPSALTAAELAEYFDAVFYAIGAPASKQLDVPGEDLPGSTSATDLVAWYNAVPGATGDVRVDGCSRAVIVGTGNVALDVARILVSSPESLATTDIADRALDLLRRQNVHEVVLLGRRGPEHAAYTPAEYRAVEAMPGVDVITCDDPAQMRGLGLDRPADPSRRRIVFLFTSAVREIRPDASGRVGAVDVVTHGDDHSIATDLVVRSVGYRGVEVAGLPFDEATGTIPNEDCRIVDAEGTPIPGHYVLGWAARGAHGGIGANKVHAIGAVEAFIDDAAAGRLTRTSRTAADFAELVAGRTTPVDYAGVAAIDRVERARGRAAGRPRIKFTEIPEMVAAATRARR</sequence>
<dbReference type="InterPro" id="IPR055275">
    <property type="entry name" value="Ferredox_Rdtase"/>
</dbReference>
<keyword evidence="6 10" id="KW-0560">Oxidoreductase</keyword>
<accession>A0AA97CSC8</accession>
<name>A0AA97CSC8_9ACTN</name>
<keyword evidence="8" id="KW-0411">Iron-sulfur</keyword>
<keyword evidence="3" id="KW-0479">Metal-binding</keyword>
<feature type="domain" description="4Fe-4S ferredoxin-type" evidence="9">
    <location>
        <begin position="37"/>
        <end position="66"/>
    </location>
</feature>
<dbReference type="Gene3D" id="3.50.50.60">
    <property type="entry name" value="FAD/NAD(P)-binding domain"/>
    <property type="match status" value="1"/>
</dbReference>
<evidence type="ECO:0000256" key="1">
    <source>
        <dbReference type="ARBA" id="ARBA00001974"/>
    </source>
</evidence>
<organism evidence="10">
    <name type="scientific">Gordonia sp. MP11Mi</name>
    <dbReference type="NCBI Taxonomy" id="3022769"/>
    <lineage>
        <taxon>Bacteria</taxon>
        <taxon>Bacillati</taxon>
        <taxon>Actinomycetota</taxon>
        <taxon>Actinomycetes</taxon>
        <taxon>Mycobacteriales</taxon>
        <taxon>Gordoniaceae</taxon>
        <taxon>Gordonia</taxon>
    </lineage>
</organism>
<dbReference type="GO" id="GO:0004324">
    <property type="term" value="F:ferredoxin-NADP+ reductase activity"/>
    <property type="evidence" value="ECO:0007669"/>
    <property type="project" value="UniProtKB-EC"/>
</dbReference>
<protein>
    <submittedName>
        <fullName evidence="10">Ferredoxin/ferredoxin--NADP reductase</fullName>
        <ecNumber evidence="10">1.18.1.2</ecNumber>
    </submittedName>
</protein>
<evidence type="ECO:0000313" key="10">
    <source>
        <dbReference type="EMBL" id="WOC11535.1"/>
    </source>
</evidence>
<dbReference type="SUPFAM" id="SSF54862">
    <property type="entry name" value="4Fe-4S ferredoxins"/>
    <property type="match status" value="1"/>
</dbReference>
<dbReference type="SUPFAM" id="SSF51971">
    <property type="entry name" value="Nucleotide-binding domain"/>
    <property type="match status" value="1"/>
</dbReference>
<dbReference type="PANTHER" id="PTHR48467:SF1">
    <property type="entry name" value="GLUTAMATE SYNTHASE 1 [NADH], CHLOROPLASTIC-LIKE"/>
    <property type="match status" value="1"/>
</dbReference>
<dbReference type="PRINTS" id="PR00419">
    <property type="entry name" value="ADXRDTASE"/>
</dbReference>
<dbReference type="EC" id="1.18.1.2" evidence="10"/>
<dbReference type="GO" id="GO:0051536">
    <property type="term" value="F:iron-sulfur cluster binding"/>
    <property type="evidence" value="ECO:0007669"/>
    <property type="project" value="UniProtKB-KW"/>
</dbReference>
<evidence type="ECO:0000256" key="6">
    <source>
        <dbReference type="ARBA" id="ARBA00023002"/>
    </source>
</evidence>
<keyword evidence="5" id="KW-0521">NADP</keyword>
<feature type="domain" description="4Fe-4S ferredoxin-type" evidence="9">
    <location>
        <begin position="1"/>
        <end position="29"/>
    </location>
</feature>
<reference evidence="10" key="1">
    <citation type="submission" date="2023-06" db="EMBL/GenBank/DDBJ databases">
        <title>Gordonia sp. nov. and Pseudochrobactrum sp. nov., two species isolated from the burying beetle Nicrophorus vespilloides.</title>
        <authorList>
            <person name="Poehlein A."/>
            <person name="Guzman J."/>
            <person name="Daniel R."/>
            <person name="Vilcinskas A."/>
        </authorList>
    </citation>
    <scope>NUCLEOTIDE SEQUENCE</scope>
    <source>
        <strain evidence="10">MP11Mi</strain>
    </source>
</reference>
<dbReference type="InterPro" id="IPR017900">
    <property type="entry name" value="4Fe4S_Fe_S_CS"/>
</dbReference>
<evidence type="ECO:0000256" key="2">
    <source>
        <dbReference type="ARBA" id="ARBA00022630"/>
    </source>
</evidence>
<dbReference type="Gene3D" id="3.40.50.720">
    <property type="entry name" value="NAD(P)-binding Rossmann-like Domain"/>
    <property type="match status" value="1"/>
</dbReference>
<dbReference type="CDD" id="cd04410">
    <property type="entry name" value="DMSOR_beta-like"/>
    <property type="match status" value="1"/>
</dbReference>
<evidence type="ECO:0000256" key="4">
    <source>
        <dbReference type="ARBA" id="ARBA00022827"/>
    </source>
</evidence>
<comment type="cofactor">
    <cofactor evidence="1">
        <name>FAD</name>
        <dbReference type="ChEBI" id="CHEBI:57692"/>
    </cofactor>
</comment>
<dbReference type="Pfam" id="PF12838">
    <property type="entry name" value="Fer4_7"/>
    <property type="match status" value="1"/>
</dbReference>
<keyword evidence="2" id="KW-0285">Flavoprotein</keyword>
<dbReference type="InterPro" id="IPR017896">
    <property type="entry name" value="4Fe4S_Fe-S-bd"/>
</dbReference>
<dbReference type="PROSITE" id="PS00198">
    <property type="entry name" value="4FE4S_FER_1"/>
    <property type="match status" value="1"/>
</dbReference>
<dbReference type="PROSITE" id="PS51379">
    <property type="entry name" value="4FE4S_FER_2"/>
    <property type="match status" value="2"/>
</dbReference>
<evidence type="ECO:0000256" key="3">
    <source>
        <dbReference type="ARBA" id="ARBA00022723"/>
    </source>
</evidence>
<evidence type="ECO:0000256" key="7">
    <source>
        <dbReference type="ARBA" id="ARBA00023004"/>
    </source>
</evidence>
<dbReference type="Gene3D" id="3.30.70.20">
    <property type="match status" value="1"/>
</dbReference>
<proteinExistence type="predicted"/>
<gene>
    <name evidence="10" type="primary">fprB_2</name>
    <name evidence="10" type="ORF">MP11Mi_06080</name>
</gene>
<dbReference type="EMBL" id="CP128986">
    <property type="protein sequence ID" value="WOC11535.1"/>
    <property type="molecule type" value="Genomic_DNA"/>
</dbReference>
<evidence type="ECO:0000256" key="8">
    <source>
        <dbReference type="ARBA" id="ARBA00023014"/>
    </source>
</evidence>
<evidence type="ECO:0000259" key="9">
    <source>
        <dbReference type="PROSITE" id="PS51379"/>
    </source>
</evidence>
<dbReference type="AlphaFoldDB" id="A0AA97CSC8"/>
<dbReference type="GO" id="GO:0046872">
    <property type="term" value="F:metal ion binding"/>
    <property type="evidence" value="ECO:0007669"/>
    <property type="project" value="UniProtKB-KW"/>
</dbReference>
<keyword evidence="4" id="KW-0274">FAD</keyword>